<dbReference type="GO" id="GO:0046872">
    <property type="term" value="F:metal ion binding"/>
    <property type="evidence" value="ECO:0007669"/>
    <property type="project" value="UniProtKB-KW"/>
</dbReference>
<dbReference type="Gene3D" id="3.30.830.10">
    <property type="entry name" value="Metalloenzyme, LuxS/M16 peptidase-like"/>
    <property type="match status" value="2"/>
</dbReference>
<dbReference type="VEuPathDB" id="CryptoDB:Cvel_17540"/>
<dbReference type="EMBL" id="CDMZ01000449">
    <property type="protein sequence ID" value="CUC09263.1"/>
    <property type="molecule type" value="Genomic_DNA"/>
</dbReference>
<dbReference type="SUPFAM" id="SSF63411">
    <property type="entry name" value="LuxS/MPP-like metallohydrolase"/>
    <property type="match status" value="1"/>
</dbReference>
<name>A0A0K6S6W5_9ALVE</name>
<sequence>MRCKLTVASALFGVGCAVESRFHRGAAAFLSSSPGSLRASESLRETRRRLPESSVTVLTAGLDDLPDFSAPGEEYSNTAAAAVADKTAKAVADLPIPSEILYAIPVIGLSYALFSIFTFDPKKEAKSGITREDFDYKTTLKPAEVPAKTIPKFRYLRLRNGMKGLLVQEDSAAYQLSTITVRDMAWDTKRKVPLLDRITSQAIYKDLLDEFGEKVQPGEDTNPFFSSFTLTADSRKPTERFAQVNSFAKRFLATFFADEVVASEAEDILETQEEMQKDDLQRVQNVQRLMALPDHPYSESRQLVPPKVLRKEGVDLTEEVQSFFEAKYQPQLMSFVQISNTPLDQQQNDFIEIFGKFPNQPSRVPPPPAYEFKAPWPRDRRGKMIKTVPWNVNENFIELRFLVFSDPKTNAVAQVRPWTWLLDGIGERKNYFEEAIPEKIGFLKDFDVEQISNHFGVIKLKIQTSEKTMSDPEKALREIFNGLGKLNARVEKWRSKTPPEAEEIATAMGDPYALSNQLAIMVQAGKGKEVVDSSLMRKWDYSIVSDFVQGALTPENAHIFLGSRAFAQEADAGLGGKGDSKKAAASLLPNPAASKSMSGEWVKDERMKTQFKVEKIPESVSAAFQAGLSGGGVPAPAAAVA</sequence>
<dbReference type="PROSITE" id="PS51257">
    <property type="entry name" value="PROKAR_LIPOPROTEIN"/>
    <property type="match status" value="1"/>
</dbReference>
<protein>
    <recommendedName>
        <fullName evidence="4">Peptidase M16 middle/third domain-containing protein</fullName>
    </recommendedName>
</protein>
<feature type="compositionally biased region" description="Low complexity" evidence="2">
    <location>
        <begin position="583"/>
        <end position="596"/>
    </location>
</feature>
<dbReference type="InterPro" id="IPR011249">
    <property type="entry name" value="Metalloenz_LuxS/M16"/>
</dbReference>
<proteinExistence type="predicted"/>
<dbReference type="PANTHER" id="PTHR43690">
    <property type="entry name" value="NARDILYSIN"/>
    <property type="match status" value="1"/>
</dbReference>
<gene>
    <name evidence="3" type="ORF">Cvel_17540.t1.CR1</name>
</gene>
<reference evidence="3" key="1">
    <citation type="submission" date="2014-11" db="EMBL/GenBank/DDBJ databases">
        <title>Molecular phylogeny of cliff fern family Woodsiaceae with morphological implications.</title>
        <authorList>
            <person name="Shao Y.-Z."/>
            <person name="Wei R."/>
            <person name="Zhang X.-C."/>
        </authorList>
    </citation>
    <scope>NUCLEOTIDE SEQUENCE</scope>
</reference>
<keyword evidence="1" id="KW-0479">Metal-binding</keyword>
<evidence type="ECO:0000313" key="3">
    <source>
        <dbReference type="EMBL" id="CUC09263.1"/>
    </source>
</evidence>
<evidence type="ECO:0008006" key="4">
    <source>
        <dbReference type="Google" id="ProtNLM"/>
    </source>
</evidence>
<evidence type="ECO:0000256" key="2">
    <source>
        <dbReference type="SAM" id="MobiDB-lite"/>
    </source>
</evidence>
<accession>A0A0K6S6W5</accession>
<dbReference type="PANTHER" id="PTHR43690:SF18">
    <property type="entry name" value="INSULIN-DEGRADING ENZYME-RELATED"/>
    <property type="match status" value="1"/>
</dbReference>
<dbReference type="AlphaFoldDB" id="A0A0K6S6W5"/>
<organism evidence="3">
    <name type="scientific">Chromera velia CCMP2878</name>
    <dbReference type="NCBI Taxonomy" id="1169474"/>
    <lineage>
        <taxon>Eukaryota</taxon>
        <taxon>Sar</taxon>
        <taxon>Alveolata</taxon>
        <taxon>Colpodellida</taxon>
        <taxon>Chromeraceae</taxon>
        <taxon>Chromera</taxon>
    </lineage>
</organism>
<dbReference type="InterPro" id="IPR050626">
    <property type="entry name" value="Peptidase_M16"/>
</dbReference>
<evidence type="ECO:0000256" key="1">
    <source>
        <dbReference type="ARBA" id="ARBA00022723"/>
    </source>
</evidence>
<feature type="region of interest" description="Disordered" evidence="2">
    <location>
        <begin position="577"/>
        <end position="601"/>
    </location>
</feature>